<proteinExistence type="predicted"/>
<dbReference type="HOGENOM" id="CLU_1985645_0_0_1"/>
<dbReference type="PANTHER" id="PTHR38386:SF7">
    <property type="entry name" value="TOPOISOMERASE 1-ASSOCIATED FACTOR 1"/>
    <property type="match status" value="1"/>
</dbReference>
<dbReference type="OMA" id="FADNEMH"/>
<gene>
    <name evidence="1" type="ORF">TCM_036514</name>
</gene>
<evidence type="ECO:0000313" key="2">
    <source>
        <dbReference type="Proteomes" id="UP000026915"/>
    </source>
</evidence>
<dbReference type="EMBL" id="CM001886">
    <property type="protein sequence ID" value="EOY17367.1"/>
    <property type="molecule type" value="Genomic_DNA"/>
</dbReference>
<dbReference type="PANTHER" id="PTHR38386">
    <property type="entry name" value="OS05G0426900 PROTEIN"/>
    <property type="match status" value="1"/>
</dbReference>
<dbReference type="InParanoid" id="A0A061FL06"/>
<organism evidence="1 2">
    <name type="scientific">Theobroma cacao</name>
    <name type="common">Cacao</name>
    <name type="synonym">Cocoa</name>
    <dbReference type="NCBI Taxonomy" id="3641"/>
    <lineage>
        <taxon>Eukaryota</taxon>
        <taxon>Viridiplantae</taxon>
        <taxon>Streptophyta</taxon>
        <taxon>Embryophyta</taxon>
        <taxon>Tracheophyta</taxon>
        <taxon>Spermatophyta</taxon>
        <taxon>Magnoliopsida</taxon>
        <taxon>eudicotyledons</taxon>
        <taxon>Gunneridae</taxon>
        <taxon>Pentapetalae</taxon>
        <taxon>rosids</taxon>
        <taxon>malvids</taxon>
        <taxon>Malvales</taxon>
        <taxon>Malvaceae</taxon>
        <taxon>Byttnerioideae</taxon>
        <taxon>Theobroma</taxon>
    </lineage>
</organism>
<dbReference type="Gramene" id="EOY17367">
    <property type="protein sequence ID" value="EOY17367"/>
    <property type="gene ID" value="TCM_036514"/>
</dbReference>
<dbReference type="AlphaFoldDB" id="A0A061FL06"/>
<dbReference type="Proteomes" id="UP000026915">
    <property type="component" value="Chromosome 8"/>
</dbReference>
<reference evidence="1 2" key="1">
    <citation type="journal article" date="2013" name="Genome Biol.">
        <title>The genome sequence of the most widely cultivated cacao type and its use to identify candidate genes regulating pod color.</title>
        <authorList>
            <person name="Motamayor J.C."/>
            <person name="Mockaitis K."/>
            <person name="Schmutz J."/>
            <person name="Haiminen N."/>
            <person name="Iii D.L."/>
            <person name="Cornejo O."/>
            <person name="Findley S.D."/>
            <person name="Zheng P."/>
            <person name="Utro F."/>
            <person name="Royaert S."/>
            <person name="Saski C."/>
            <person name="Jenkins J."/>
            <person name="Podicheti R."/>
            <person name="Zhao M."/>
            <person name="Scheffler B.E."/>
            <person name="Stack J.C."/>
            <person name="Feltus F.A."/>
            <person name="Mustiga G.M."/>
            <person name="Amores F."/>
            <person name="Phillips W."/>
            <person name="Marelli J.P."/>
            <person name="May G.D."/>
            <person name="Shapiro H."/>
            <person name="Ma J."/>
            <person name="Bustamante C.D."/>
            <person name="Schnell R.J."/>
            <person name="Main D."/>
            <person name="Gilbert D."/>
            <person name="Parida L."/>
            <person name="Kuhn D.N."/>
        </authorList>
    </citation>
    <scope>NUCLEOTIDE SEQUENCE [LARGE SCALE GENOMIC DNA]</scope>
    <source>
        <strain evidence="2">cv. Matina 1-6</strain>
    </source>
</reference>
<sequence>MKQGRALDTRWMDFPKLYGPVQSPKAGSREHEEEGEMFGVILSRSRSVSFAPTLALRAEKENSALENAARRAFSMRRSTSVPSGYYKLFDHRDPFADNEMHVARKSRKRRGKIFEACRRLIGRVLA</sequence>
<keyword evidence="2" id="KW-1185">Reference proteome</keyword>
<name>A0A061FL06_THECC</name>
<evidence type="ECO:0000313" key="1">
    <source>
        <dbReference type="EMBL" id="EOY17367.1"/>
    </source>
</evidence>
<accession>A0A061FL06</accession>
<protein>
    <submittedName>
        <fullName evidence="1">Uncharacterized protein</fullName>
    </submittedName>
</protein>